<accession>A0A024H5D5</accession>
<sequence>MSSKITASSQGTASHEGELRTPQNENKLGTSIILFVVCMALFLGAIYSLSFLTLGNPWPMAVCLALFALAYWIPQTILGRSDSAGEH</sequence>
<dbReference type="RefSeq" id="WP_050055831.1">
    <property type="nucleotide sequence ID" value="NZ_CAQI01000046.1"/>
</dbReference>
<evidence type="ECO:0000313" key="3">
    <source>
        <dbReference type="EMBL" id="CCQ46954.1"/>
    </source>
</evidence>
<dbReference type="STRING" id="861266.ARTSIC4J27_2930"/>
<evidence type="ECO:0000313" key="4">
    <source>
        <dbReference type="Proteomes" id="UP000035722"/>
    </source>
</evidence>
<name>A0A024H5D5_9MICC</name>
<keyword evidence="2" id="KW-0472">Membrane</keyword>
<reference evidence="4" key="1">
    <citation type="journal article" date="2014" name="Genome Announc.">
        <title>Genome Sequence of Arthrobacter siccitolerans 4J27, a Xeroprotectant-Producing Desiccation-Tolerant Microorganism.</title>
        <authorList>
            <person name="Manzanera M."/>
            <person name="Santa-Cruz-Calvo L."/>
            <person name="Vilchez J.I."/>
            <person name="Garcia-Fontana C."/>
            <person name="Silva-Castro G.A."/>
            <person name="Calvo C."/>
            <person name="Gonzalez-Lopez J."/>
        </authorList>
    </citation>
    <scope>NUCLEOTIDE SEQUENCE [LARGE SCALE GENOMIC DNA]</scope>
    <source>
        <strain evidence="4">4J27</strain>
    </source>
</reference>
<comment type="caution">
    <text evidence="3">The sequence shown here is derived from an EMBL/GenBank/DDBJ whole genome shotgun (WGS) entry which is preliminary data.</text>
</comment>
<evidence type="ECO:0000256" key="2">
    <source>
        <dbReference type="SAM" id="Phobius"/>
    </source>
</evidence>
<evidence type="ECO:0000256" key="1">
    <source>
        <dbReference type="SAM" id="MobiDB-lite"/>
    </source>
</evidence>
<gene>
    <name evidence="3" type="ORF">ARTSIC4J27_2930</name>
</gene>
<feature type="region of interest" description="Disordered" evidence="1">
    <location>
        <begin position="1"/>
        <end position="23"/>
    </location>
</feature>
<dbReference type="EMBL" id="CAQI01000046">
    <property type="protein sequence ID" value="CCQ46954.1"/>
    <property type="molecule type" value="Genomic_DNA"/>
</dbReference>
<feature type="compositionally biased region" description="Polar residues" evidence="1">
    <location>
        <begin position="1"/>
        <end position="13"/>
    </location>
</feature>
<dbReference type="Proteomes" id="UP000035722">
    <property type="component" value="Unassembled WGS sequence"/>
</dbReference>
<keyword evidence="4" id="KW-1185">Reference proteome</keyword>
<keyword evidence="2" id="KW-0812">Transmembrane</keyword>
<dbReference type="OrthoDB" id="4951105at2"/>
<keyword evidence="2" id="KW-1133">Transmembrane helix</keyword>
<feature type="transmembrane region" description="Helical" evidence="2">
    <location>
        <begin position="28"/>
        <end position="50"/>
    </location>
</feature>
<proteinExistence type="predicted"/>
<protein>
    <submittedName>
        <fullName evidence="3">Uncharacterized protein</fullName>
    </submittedName>
</protein>
<organism evidence="3 4">
    <name type="scientific">Pseudarthrobacter siccitolerans</name>
    <dbReference type="NCBI Taxonomy" id="861266"/>
    <lineage>
        <taxon>Bacteria</taxon>
        <taxon>Bacillati</taxon>
        <taxon>Actinomycetota</taxon>
        <taxon>Actinomycetes</taxon>
        <taxon>Micrococcales</taxon>
        <taxon>Micrococcaceae</taxon>
        <taxon>Pseudarthrobacter</taxon>
    </lineage>
</organism>
<feature type="transmembrane region" description="Helical" evidence="2">
    <location>
        <begin position="56"/>
        <end position="73"/>
    </location>
</feature>
<dbReference type="AlphaFoldDB" id="A0A024H5D5"/>